<evidence type="ECO:0000313" key="2">
    <source>
        <dbReference type="EMBL" id="CAI6357532.1"/>
    </source>
</evidence>
<feature type="region of interest" description="Disordered" evidence="1">
    <location>
        <begin position="42"/>
        <end position="63"/>
    </location>
</feature>
<name>A0AAV0WNW9_9HEMI</name>
<evidence type="ECO:0000313" key="3">
    <source>
        <dbReference type="Proteomes" id="UP001160148"/>
    </source>
</evidence>
<proteinExistence type="predicted"/>
<comment type="caution">
    <text evidence="2">The sequence shown here is derived from an EMBL/GenBank/DDBJ whole genome shotgun (WGS) entry which is preliminary data.</text>
</comment>
<evidence type="ECO:0000256" key="1">
    <source>
        <dbReference type="SAM" id="MobiDB-lite"/>
    </source>
</evidence>
<keyword evidence="3" id="KW-1185">Reference proteome</keyword>
<accession>A0AAV0WNW9</accession>
<organism evidence="2 3">
    <name type="scientific">Macrosiphum euphorbiae</name>
    <name type="common">potato aphid</name>
    <dbReference type="NCBI Taxonomy" id="13131"/>
    <lineage>
        <taxon>Eukaryota</taxon>
        <taxon>Metazoa</taxon>
        <taxon>Ecdysozoa</taxon>
        <taxon>Arthropoda</taxon>
        <taxon>Hexapoda</taxon>
        <taxon>Insecta</taxon>
        <taxon>Pterygota</taxon>
        <taxon>Neoptera</taxon>
        <taxon>Paraneoptera</taxon>
        <taxon>Hemiptera</taxon>
        <taxon>Sternorrhyncha</taxon>
        <taxon>Aphidomorpha</taxon>
        <taxon>Aphidoidea</taxon>
        <taxon>Aphididae</taxon>
        <taxon>Macrosiphini</taxon>
        <taxon>Macrosiphum</taxon>
    </lineage>
</organism>
<sequence>MVIEDEYTGQINTEHINTDIIQLTVRPREAIVKERREGIPNHDVIRDSDFGTEDEQGGIRVKKRKKDSDALNAARTVNLGISQDVAIQYDKQVRSLGKRQNEIITGETVKKKIAVAVIRDLQNVKTGYQELVDELVLGRLWEARASD</sequence>
<dbReference type="Proteomes" id="UP001160148">
    <property type="component" value="Unassembled WGS sequence"/>
</dbReference>
<dbReference type="EMBL" id="CARXXK010000002">
    <property type="protein sequence ID" value="CAI6357532.1"/>
    <property type="molecule type" value="Genomic_DNA"/>
</dbReference>
<gene>
    <name evidence="2" type="ORF">MEUPH1_LOCUS13150</name>
</gene>
<reference evidence="2 3" key="1">
    <citation type="submission" date="2023-01" db="EMBL/GenBank/DDBJ databases">
        <authorList>
            <person name="Whitehead M."/>
        </authorList>
    </citation>
    <scope>NUCLEOTIDE SEQUENCE [LARGE SCALE GENOMIC DNA]</scope>
</reference>
<dbReference type="AlphaFoldDB" id="A0AAV0WNW9"/>
<protein>
    <submittedName>
        <fullName evidence="2">Uncharacterized protein</fullName>
    </submittedName>
</protein>